<dbReference type="EMBL" id="LAZR01007784">
    <property type="protein sequence ID" value="KKM82968.1"/>
    <property type="molecule type" value="Genomic_DNA"/>
</dbReference>
<evidence type="ECO:0000313" key="1">
    <source>
        <dbReference type="EMBL" id="KKM82968.1"/>
    </source>
</evidence>
<comment type="caution">
    <text evidence="1">The sequence shown here is derived from an EMBL/GenBank/DDBJ whole genome shotgun (WGS) entry which is preliminary data.</text>
</comment>
<proteinExistence type="predicted"/>
<reference evidence="1" key="1">
    <citation type="journal article" date="2015" name="Nature">
        <title>Complex archaea that bridge the gap between prokaryotes and eukaryotes.</title>
        <authorList>
            <person name="Spang A."/>
            <person name="Saw J.H."/>
            <person name="Jorgensen S.L."/>
            <person name="Zaremba-Niedzwiedzka K."/>
            <person name="Martijn J."/>
            <person name="Lind A.E."/>
            <person name="van Eijk R."/>
            <person name="Schleper C."/>
            <person name="Guy L."/>
            <person name="Ettema T.J."/>
        </authorList>
    </citation>
    <scope>NUCLEOTIDE SEQUENCE</scope>
</reference>
<protein>
    <submittedName>
        <fullName evidence="1">Uncharacterized protein</fullName>
    </submittedName>
</protein>
<gene>
    <name evidence="1" type="ORF">LCGC14_1314030</name>
</gene>
<dbReference type="AlphaFoldDB" id="A0A0F9KM08"/>
<organism evidence="1">
    <name type="scientific">marine sediment metagenome</name>
    <dbReference type="NCBI Taxonomy" id="412755"/>
    <lineage>
        <taxon>unclassified sequences</taxon>
        <taxon>metagenomes</taxon>
        <taxon>ecological metagenomes</taxon>
    </lineage>
</organism>
<sequence length="116" mass="13558">MIPTQEQIKEVWVWCGFTRTTMGHDLVWMYENKYPPVQLPPLDLNNLFKYAVPKLIGDYKYTLLLRTDVDFHTRESTYTFSLSDDPLTINSEATDKNPALALFWAIQKVIKYYGAC</sequence>
<name>A0A0F9KM08_9ZZZZ</name>
<accession>A0A0F9KM08</accession>